<dbReference type="Proteomes" id="UP000297966">
    <property type="component" value="Unassembled WGS sequence"/>
</dbReference>
<dbReference type="InterPro" id="IPR003692">
    <property type="entry name" value="Hydantoinase_B"/>
</dbReference>
<protein>
    <submittedName>
        <fullName evidence="2">Hydantoinase B/oxoprolinase family protein</fullName>
    </submittedName>
</protein>
<comment type="caution">
    <text evidence="2">The sequence shown here is derived from an EMBL/GenBank/DDBJ whole genome shotgun (WGS) entry which is preliminary data.</text>
</comment>
<accession>A0A4Y9M8J4</accession>
<evidence type="ECO:0000259" key="1">
    <source>
        <dbReference type="Pfam" id="PF02538"/>
    </source>
</evidence>
<name>A0A4Y9M8J4_9BRAD</name>
<evidence type="ECO:0000313" key="3">
    <source>
        <dbReference type="Proteomes" id="UP000297966"/>
    </source>
</evidence>
<dbReference type="GO" id="GO:0006749">
    <property type="term" value="P:glutathione metabolic process"/>
    <property type="evidence" value="ECO:0007669"/>
    <property type="project" value="TreeGrafter"/>
</dbReference>
<keyword evidence="3" id="KW-1185">Reference proteome</keyword>
<dbReference type="EMBL" id="SPQT01000001">
    <property type="protein sequence ID" value="TFV51345.1"/>
    <property type="molecule type" value="Genomic_DNA"/>
</dbReference>
<dbReference type="RefSeq" id="WP_135173087.1">
    <property type="nucleotide sequence ID" value="NZ_SPQT01000001.1"/>
</dbReference>
<evidence type="ECO:0000313" key="2">
    <source>
        <dbReference type="EMBL" id="TFV51345.1"/>
    </source>
</evidence>
<proteinExistence type="predicted"/>
<reference evidence="2 3" key="1">
    <citation type="submission" date="2019-03" db="EMBL/GenBank/DDBJ databases">
        <title>Bradyrhizobium diversity isolated from nodules of Chamaecrista fasciculata.</title>
        <authorList>
            <person name="Klepa M.S."/>
            <person name="Urquiaga M.O."/>
            <person name="Hungria M."/>
            <person name="Delamuta J.R."/>
        </authorList>
    </citation>
    <scope>NUCLEOTIDE SEQUENCE [LARGE SCALE GENOMIC DNA]</scope>
    <source>
        <strain evidence="2 3">CNPSo 3448</strain>
    </source>
</reference>
<sequence>MRTNLNQATFNIISHGLHGIAQEMGEKLVRSAYSTIIREARDCSTSFLDRNGRIIAQAQFCPIHMNSFGKVFEAFAAKFDLSTIKPNEGLITNDPYHGAQHLNDIVLFTPVFYRDTLLAFSASLGHHIDVGGGAAGPNASATDVFSEGLRIPLCRFDVDRDLGDGLLEQFIRINVRPPDDVMGDIYAQLAANRTGQARFIEMLDRFGEETVLAAARDLQDYSERLARDAVRAIPDGVYRAEDFVDDNGFTADPLRVAVKITIDGDEIEIDFEGSSPQTKGMINSPHASTVSAAYGAIAILLGGGRIPVNDGLYRPIRSVKVPYGSFLNPSQPRAVRARNNACHRVYNSIMLAMSEVVPSQVLTSGHDTTNAIGMGHMGSDRYRVYMEVVGGGWGASAGSDGADVVDGYVGNCSNVPVESLEADYPFMRVEEYALRRGSAGAGKHRGGLGARRVYRIMDDGVTFNSYSDRFKIRPWGLFGGKPGANSRFVVERDGEQINLPSKGNTELRRGDRLVIETAGGGGYGDPRDRDPKLVRDDLKHALITTDDRSIVQ</sequence>
<dbReference type="GO" id="GO:0005829">
    <property type="term" value="C:cytosol"/>
    <property type="evidence" value="ECO:0007669"/>
    <property type="project" value="TreeGrafter"/>
</dbReference>
<dbReference type="AlphaFoldDB" id="A0A4Y9M8J4"/>
<dbReference type="Pfam" id="PF02538">
    <property type="entry name" value="Hydantoinase_B"/>
    <property type="match status" value="1"/>
</dbReference>
<feature type="domain" description="Hydantoinase B/oxoprolinase" evidence="1">
    <location>
        <begin position="7"/>
        <end position="526"/>
    </location>
</feature>
<gene>
    <name evidence="2" type="ORF">E4K65_04575</name>
</gene>
<dbReference type="InterPro" id="IPR045079">
    <property type="entry name" value="Oxoprolinase-like"/>
</dbReference>
<dbReference type="OrthoDB" id="9761586at2"/>
<dbReference type="PANTHER" id="PTHR11365">
    <property type="entry name" value="5-OXOPROLINASE RELATED"/>
    <property type="match status" value="1"/>
</dbReference>
<organism evidence="2 3">
    <name type="scientific">Bradyrhizobium niftali</name>
    <dbReference type="NCBI Taxonomy" id="2560055"/>
    <lineage>
        <taxon>Bacteria</taxon>
        <taxon>Pseudomonadati</taxon>
        <taxon>Pseudomonadota</taxon>
        <taxon>Alphaproteobacteria</taxon>
        <taxon>Hyphomicrobiales</taxon>
        <taxon>Nitrobacteraceae</taxon>
        <taxon>Bradyrhizobium</taxon>
    </lineage>
</organism>
<dbReference type="GO" id="GO:0017168">
    <property type="term" value="F:5-oxoprolinase (ATP-hydrolyzing) activity"/>
    <property type="evidence" value="ECO:0007669"/>
    <property type="project" value="TreeGrafter"/>
</dbReference>
<dbReference type="PANTHER" id="PTHR11365:SF23">
    <property type="entry name" value="HYPOTHETICAL 5-OXOPROLINASE (EUROFUNG)-RELATED"/>
    <property type="match status" value="1"/>
</dbReference>